<dbReference type="PANTHER" id="PTHR46771">
    <property type="entry name" value="DETERIN"/>
    <property type="match status" value="1"/>
</dbReference>
<dbReference type="EMBL" id="CAJNOK010040385">
    <property type="protein sequence ID" value="CAF1550761.1"/>
    <property type="molecule type" value="Genomic_DNA"/>
</dbReference>
<organism evidence="4 5">
    <name type="scientific">Didymodactylos carnosus</name>
    <dbReference type="NCBI Taxonomy" id="1234261"/>
    <lineage>
        <taxon>Eukaryota</taxon>
        <taxon>Metazoa</taxon>
        <taxon>Spiralia</taxon>
        <taxon>Gnathifera</taxon>
        <taxon>Rotifera</taxon>
        <taxon>Eurotatoria</taxon>
        <taxon>Bdelloidea</taxon>
        <taxon>Philodinida</taxon>
        <taxon>Philodinidae</taxon>
        <taxon>Didymodactylos</taxon>
    </lineage>
</organism>
<accession>A0A8S2UF06</accession>
<dbReference type="GO" id="GO:0046872">
    <property type="term" value="F:metal ion binding"/>
    <property type="evidence" value="ECO:0007669"/>
    <property type="project" value="UniProtKB-KW"/>
</dbReference>
<dbReference type="InterPro" id="IPR001370">
    <property type="entry name" value="BIR_rpt"/>
</dbReference>
<dbReference type="Gene3D" id="1.10.1170.10">
    <property type="entry name" value="Inhibitor Of Apoptosis Protein (2mihbC-IAP-1), Chain A"/>
    <property type="match status" value="1"/>
</dbReference>
<evidence type="ECO:0000256" key="1">
    <source>
        <dbReference type="ARBA" id="ARBA00022723"/>
    </source>
</evidence>
<dbReference type="Proteomes" id="UP000677228">
    <property type="component" value="Unassembled WGS sequence"/>
</dbReference>
<dbReference type="SMART" id="SM00238">
    <property type="entry name" value="BIR"/>
    <property type="match status" value="1"/>
</dbReference>
<proteinExistence type="predicted"/>
<dbReference type="Pfam" id="PF00653">
    <property type="entry name" value="BIR"/>
    <property type="match status" value="1"/>
</dbReference>
<dbReference type="CDD" id="cd00022">
    <property type="entry name" value="BIR"/>
    <property type="match status" value="1"/>
</dbReference>
<keyword evidence="2" id="KW-0862">Zinc</keyword>
<sequence length="204" mass="23769">MEIKQRKKDLSKSDDSESLADCYSYRPLKVQKNATASCVADCFSRESTNITSDRYTERHFETENLRQVRQRTFSHWLLQSPSRSQMIEAGFFRCNASDRVICIYCNLICQQWSANDNPLEIHKSLSSNCTYVKSFHELVFDLRSNEQLKMNFNDTREELKIPSKEVLATLVDARLKLSITQILLEKGFCLSVIKQCYNDQLNLK</sequence>
<name>A0A8S2UF06_9BILA</name>
<reference evidence="4" key="1">
    <citation type="submission" date="2021-02" db="EMBL/GenBank/DDBJ databases">
        <authorList>
            <person name="Nowell W R."/>
        </authorList>
    </citation>
    <scope>NUCLEOTIDE SEQUENCE</scope>
</reference>
<evidence type="ECO:0000313" key="3">
    <source>
        <dbReference type="EMBL" id="CAF1550761.1"/>
    </source>
</evidence>
<comment type="caution">
    <text evidence="4">The sequence shown here is derived from an EMBL/GenBank/DDBJ whole genome shotgun (WGS) entry which is preliminary data.</text>
</comment>
<dbReference type="SUPFAM" id="SSF57924">
    <property type="entry name" value="Inhibitor of apoptosis (IAP) repeat"/>
    <property type="match status" value="1"/>
</dbReference>
<dbReference type="Proteomes" id="UP000682733">
    <property type="component" value="Unassembled WGS sequence"/>
</dbReference>
<dbReference type="AlphaFoldDB" id="A0A8S2UF06"/>
<dbReference type="PANTHER" id="PTHR46771:SF5">
    <property type="entry name" value="DETERIN"/>
    <property type="match status" value="1"/>
</dbReference>
<protein>
    <submittedName>
        <fullName evidence="4">Uncharacterized protein</fullName>
    </submittedName>
</protein>
<gene>
    <name evidence="3" type="ORF">OVA965_LOCUS39280</name>
    <name evidence="4" type="ORF">TMI583_LOCUS40572</name>
</gene>
<feature type="non-terminal residue" evidence="4">
    <location>
        <position position="1"/>
    </location>
</feature>
<dbReference type="InterPro" id="IPR051190">
    <property type="entry name" value="Baculoviral_IAP"/>
</dbReference>
<dbReference type="EMBL" id="CAJOBA010062864">
    <property type="protein sequence ID" value="CAF4341004.1"/>
    <property type="molecule type" value="Genomic_DNA"/>
</dbReference>
<evidence type="ECO:0000313" key="4">
    <source>
        <dbReference type="EMBL" id="CAF4341004.1"/>
    </source>
</evidence>
<dbReference type="PROSITE" id="PS50143">
    <property type="entry name" value="BIR_REPEAT_2"/>
    <property type="match status" value="1"/>
</dbReference>
<evidence type="ECO:0000313" key="5">
    <source>
        <dbReference type="Proteomes" id="UP000682733"/>
    </source>
</evidence>
<evidence type="ECO:0000256" key="2">
    <source>
        <dbReference type="ARBA" id="ARBA00022833"/>
    </source>
</evidence>
<keyword evidence="1" id="KW-0479">Metal-binding</keyword>